<evidence type="ECO:0000256" key="4">
    <source>
        <dbReference type="ARBA" id="ARBA00022679"/>
    </source>
</evidence>
<evidence type="ECO:0000256" key="2">
    <source>
        <dbReference type="ARBA" id="ARBA00006739"/>
    </source>
</evidence>
<dbReference type="AlphaFoldDB" id="A0A060CDK6"/>
<protein>
    <submittedName>
        <fullName evidence="5">CAZy families GT2 protein</fullName>
    </submittedName>
</protein>
<dbReference type="GO" id="GO:0016757">
    <property type="term" value="F:glycosyltransferase activity"/>
    <property type="evidence" value="ECO:0007669"/>
    <property type="project" value="UniProtKB-KW"/>
</dbReference>
<sequence>HHVIASHPECALISPLIVYHDQPARIWSQGRRYLPGLLLTQEPRRNLAQLPDFMAVDSLTACALLVRADVFARIGLLDEAYFMYGEDGDFCLRATRAGFRLGCWTPARILHKVSRSSGSASPRARRWRAESMARFYRLHGSTMQNAV</sequence>
<evidence type="ECO:0000256" key="3">
    <source>
        <dbReference type="ARBA" id="ARBA00022676"/>
    </source>
</evidence>
<feature type="non-terminal residue" evidence="5">
    <location>
        <position position="147"/>
    </location>
</feature>
<name>A0A060CDK6_9THEO</name>
<accession>A0A060CDK6</accession>
<keyword evidence="4" id="KW-0808">Transferase</keyword>
<dbReference type="EMBL" id="KF125688">
    <property type="protein sequence ID" value="AIA93017.1"/>
    <property type="molecule type" value="Genomic_DNA"/>
</dbReference>
<comment type="pathway">
    <text evidence="1">Cell wall biogenesis; cell wall polysaccharide biosynthesis.</text>
</comment>
<organism evidence="5">
    <name type="scientific">uncultured Thermoanaerobacter sp</name>
    <dbReference type="NCBI Taxonomy" id="242695"/>
    <lineage>
        <taxon>Bacteria</taxon>
        <taxon>Bacillati</taxon>
        <taxon>Bacillota</taxon>
        <taxon>Clostridia</taxon>
        <taxon>Thermoanaerobacterales</taxon>
        <taxon>Thermoanaerobacteraceae</taxon>
        <taxon>Thermoanaerobacter</taxon>
        <taxon>environmental samples</taxon>
    </lineage>
</organism>
<dbReference type="Gene3D" id="3.90.550.10">
    <property type="entry name" value="Spore Coat Polysaccharide Biosynthesis Protein SpsA, Chain A"/>
    <property type="match status" value="1"/>
</dbReference>
<feature type="non-terminal residue" evidence="5">
    <location>
        <position position="1"/>
    </location>
</feature>
<evidence type="ECO:0000256" key="1">
    <source>
        <dbReference type="ARBA" id="ARBA00004776"/>
    </source>
</evidence>
<dbReference type="PANTHER" id="PTHR43179">
    <property type="entry name" value="RHAMNOSYLTRANSFERASE WBBL"/>
    <property type="match status" value="1"/>
</dbReference>
<dbReference type="InterPro" id="IPR029044">
    <property type="entry name" value="Nucleotide-diphossugar_trans"/>
</dbReference>
<dbReference type="SUPFAM" id="SSF53448">
    <property type="entry name" value="Nucleotide-diphospho-sugar transferases"/>
    <property type="match status" value="1"/>
</dbReference>
<comment type="similarity">
    <text evidence="2">Belongs to the glycosyltransferase 2 family.</text>
</comment>
<dbReference type="PANTHER" id="PTHR43179:SF12">
    <property type="entry name" value="GALACTOFURANOSYLTRANSFERASE GLFT2"/>
    <property type="match status" value="1"/>
</dbReference>
<proteinExistence type="inferred from homology"/>
<evidence type="ECO:0000313" key="5">
    <source>
        <dbReference type="EMBL" id="AIA93017.1"/>
    </source>
</evidence>
<keyword evidence="3" id="KW-0328">Glycosyltransferase</keyword>
<reference evidence="5" key="1">
    <citation type="journal article" date="2013" name="Environ. Microbiol.">
        <title>Seasonally variable intestinal metagenomes of the red palm weevil (Rhynchophorus ferrugineus).</title>
        <authorList>
            <person name="Jia S."/>
            <person name="Zhang X."/>
            <person name="Zhang G."/>
            <person name="Yin A."/>
            <person name="Zhang S."/>
            <person name="Li F."/>
            <person name="Wang L."/>
            <person name="Zhao D."/>
            <person name="Yun Q."/>
            <person name="Tala"/>
            <person name="Wang J."/>
            <person name="Sun G."/>
            <person name="Baabdullah M."/>
            <person name="Yu X."/>
            <person name="Hu S."/>
            <person name="Al-Mssallem I.S."/>
            <person name="Yu J."/>
        </authorList>
    </citation>
    <scope>NUCLEOTIDE SEQUENCE</scope>
</reference>